<name>A0A8T3C6D2_DENNO</name>
<dbReference type="AlphaFoldDB" id="A0A8T3C6D2"/>
<accession>A0A8T3C6D2</accession>
<proteinExistence type="predicted"/>
<keyword evidence="2" id="KW-0732">Signal</keyword>
<evidence type="ECO:0000256" key="1">
    <source>
        <dbReference type="SAM" id="Phobius"/>
    </source>
</evidence>
<dbReference type="Proteomes" id="UP000829196">
    <property type="component" value="Unassembled WGS sequence"/>
</dbReference>
<keyword evidence="1" id="KW-0812">Transmembrane</keyword>
<evidence type="ECO:0000256" key="2">
    <source>
        <dbReference type="SAM" id="SignalP"/>
    </source>
</evidence>
<comment type="caution">
    <text evidence="3">The sequence shown here is derived from an EMBL/GenBank/DDBJ whole genome shotgun (WGS) entry which is preliminary data.</text>
</comment>
<gene>
    <name evidence="3" type="ORF">KFK09_002965</name>
</gene>
<evidence type="ECO:0000313" key="4">
    <source>
        <dbReference type="Proteomes" id="UP000829196"/>
    </source>
</evidence>
<protein>
    <submittedName>
        <fullName evidence="3">Uncharacterized protein</fullName>
    </submittedName>
</protein>
<sequence length="96" mass="11002">MMWLVLLSSSAVLWQPLVIFTSLDGPCADSRCWESRLSAELSFWILSPVFLIGFGVCSFFGVYVSLPLFVVPLVLLLIYLFWLKKKKLFCSILKTY</sequence>
<dbReference type="EMBL" id="JAGYWB010000003">
    <property type="protein sequence ID" value="KAI0527365.1"/>
    <property type="molecule type" value="Genomic_DNA"/>
</dbReference>
<feature type="signal peptide" evidence="2">
    <location>
        <begin position="1"/>
        <end position="16"/>
    </location>
</feature>
<reference evidence="3" key="1">
    <citation type="journal article" date="2022" name="Front. Genet.">
        <title>Chromosome-Scale Assembly of the Dendrobium nobile Genome Provides Insights Into the Molecular Mechanism of the Biosynthesis of the Medicinal Active Ingredient of Dendrobium.</title>
        <authorList>
            <person name="Xu Q."/>
            <person name="Niu S.-C."/>
            <person name="Li K.-L."/>
            <person name="Zheng P.-J."/>
            <person name="Zhang X.-J."/>
            <person name="Jia Y."/>
            <person name="Liu Y."/>
            <person name="Niu Y.-X."/>
            <person name="Yu L.-H."/>
            <person name="Chen D.-F."/>
            <person name="Zhang G.-Q."/>
        </authorList>
    </citation>
    <scope>NUCLEOTIDE SEQUENCE</scope>
    <source>
        <tissue evidence="3">Leaf</tissue>
    </source>
</reference>
<feature type="chain" id="PRO_5035819641" evidence="2">
    <location>
        <begin position="17"/>
        <end position="96"/>
    </location>
</feature>
<keyword evidence="1" id="KW-1133">Transmembrane helix</keyword>
<keyword evidence="4" id="KW-1185">Reference proteome</keyword>
<evidence type="ECO:0000313" key="3">
    <source>
        <dbReference type="EMBL" id="KAI0527365.1"/>
    </source>
</evidence>
<organism evidence="3 4">
    <name type="scientific">Dendrobium nobile</name>
    <name type="common">Orchid</name>
    <dbReference type="NCBI Taxonomy" id="94219"/>
    <lineage>
        <taxon>Eukaryota</taxon>
        <taxon>Viridiplantae</taxon>
        <taxon>Streptophyta</taxon>
        <taxon>Embryophyta</taxon>
        <taxon>Tracheophyta</taxon>
        <taxon>Spermatophyta</taxon>
        <taxon>Magnoliopsida</taxon>
        <taxon>Liliopsida</taxon>
        <taxon>Asparagales</taxon>
        <taxon>Orchidaceae</taxon>
        <taxon>Epidendroideae</taxon>
        <taxon>Malaxideae</taxon>
        <taxon>Dendrobiinae</taxon>
        <taxon>Dendrobium</taxon>
    </lineage>
</organism>
<keyword evidence="1" id="KW-0472">Membrane</keyword>
<feature type="transmembrane region" description="Helical" evidence="1">
    <location>
        <begin position="48"/>
        <end position="81"/>
    </location>
</feature>